<protein>
    <recommendedName>
        <fullName evidence="3">Ribosome hibernation promoting factor</fullName>
        <shortName evidence="3">HPF</shortName>
    </recommendedName>
</protein>
<dbReference type="EMBL" id="CADCTK010000330">
    <property type="protein sequence ID" value="CAA9240352.1"/>
    <property type="molecule type" value="Genomic_DNA"/>
</dbReference>
<dbReference type="InterPro" id="IPR032528">
    <property type="entry name" value="Ribosom_S30AE_C"/>
</dbReference>
<dbReference type="Pfam" id="PF02482">
    <property type="entry name" value="Ribosomal_S30AE"/>
    <property type="match status" value="1"/>
</dbReference>
<dbReference type="Pfam" id="PF16321">
    <property type="entry name" value="Ribosom_S30AE_C"/>
    <property type="match status" value="1"/>
</dbReference>
<evidence type="ECO:0000256" key="1">
    <source>
        <dbReference type="ARBA" id="ARBA00022490"/>
    </source>
</evidence>
<gene>
    <name evidence="3" type="primary">hpf</name>
    <name evidence="5" type="ORF">AVDCRST_MAG26-1402</name>
</gene>
<evidence type="ECO:0000313" key="5">
    <source>
        <dbReference type="EMBL" id="CAA9240352.1"/>
    </source>
</evidence>
<dbReference type="GO" id="GO:0045900">
    <property type="term" value="P:negative regulation of translational elongation"/>
    <property type="evidence" value="ECO:0007669"/>
    <property type="project" value="TreeGrafter"/>
</dbReference>
<dbReference type="FunFam" id="3.30.505.50:FF:000001">
    <property type="entry name" value="Ribosome hibernation promoting factor"/>
    <property type="match status" value="1"/>
</dbReference>
<accession>A0A6J4I3X2</accession>
<proteinExistence type="inferred from homology"/>
<evidence type="ECO:0000259" key="4">
    <source>
        <dbReference type="Pfam" id="PF16321"/>
    </source>
</evidence>
<keyword evidence="1 3" id="KW-0963">Cytoplasm</keyword>
<dbReference type="InterPro" id="IPR038416">
    <property type="entry name" value="Ribosom_S30AE_C_sf"/>
</dbReference>
<dbReference type="InterPro" id="IPR034694">
    <property type="entry name" value="HPF_long/plastid"/>
</dbReference>
<reference evidence="5" key="1">
    <citation type="submission" date="2020-02" db="EMBL/GenBank/DDBJ databases">
        <authorList>
            <person name="Meier V. D."/>
        </authorList>
    </citation>
    <scope>NUCLEOTIDE SEQUENCE</scope>
    <source>
        <strain evidence="5">AVDCRST_MAG26</strain>
    </source>
</reference>
<dbReference type="PANTHER" id="PTHR33231">
    <property type="entry name" value="30S RIBOSOMAL PROTEIN"/>
    <property type="match status" value="1"/>
</dbReference>
<dbReference type="InterPro" id="IPR050574">
    <property type="entry name" value="HPF/YfiA_ribosome-assoc"/>
</dbReference>
<keyword evidence="2 3" id="KW-0810">Translation regulation</keyword>
<feature type="domain" description="Sigma 54 modulation/S30EA ribosomal protein C-terminal" evidence="4">
    <location>
        <begin position="131"/>
        <end position="182"/>
    </location>
</feature>
<comment type="subunit">
    <text evidence="3">Interacts with 100S ribosomes.</text>
</comment>
<evidence type="ECO:0000256" key="2">
    <source>
        <dbReference type="ARBA" id="ARBA00022845"/>
    </source>
</evidence>
<comment type="similarity">
    <text evidence="3">Belongs to the HPF/YfiA ribosome-associated protein family. Long HPF subfamily.</text>
</comment>
<name>A0A6J4I3X2_9CHLR</name>
<dbReference type="SUPFAM" id="SSF69754">
    <property type="entry name" value="Ribosome binding protein Y (YfiA homologue)"/>
    <property type="match status" value="1"/>
</dbReference>
<dbReference type="NCBIfam" id="TIGR00741">
    <property type="entry name" value="yfiA"/>
    <property type="match status" value="1"/>
</dbReference>
<dbReference type="InterPro" id="IPR036567">
    <property type="entry name" value="RHF-like"/>
</dbReference>
<dbReference type="GO" id="GO:0022627">
    <property type="term" value="C:cytosolic small ribosomal subunit"/>
    <property type="evidence" value="ECO:0007669"/>
    <property type="project" value="TreeGrafter"/>
</dbReference>
<dbReference type="AlphaFoldDB" id="A0A6J4I3X2"/>
<comment type="subcellular location">
    <subcellularLocation>
        <location evidence="3">Cytoplasm</location>
    </subcellularLocation>
</comment>
<dbReference type="Gene3D" id="3.30.160.100">
    <property type="entry name" value="Ribosome hibernation promotion factor-like"/>
    <property type="match status" value="1"/>
</dbReference>
<sequence>MEITLKSRNGKLTEEQRLHLEHKLRKLARYLEENVTVHVDLSRAQERGSGEVHTVQATLTSERGMMIRAEERNHDLFAAVDILHDSLQRQITRYKDRHYRRGRNRHAEVGMEFMADGQDGTSSGDGGMPGLVKTKQFVYKPMDADEAIEQMELLGHDFFVFVDAGTNLVNVVYRRRDGNYGLIEQEKS</sequence>
<comment type="function">
    <text evidence="3">Required for dimerization of active 70S ribosomes into 100S ribosomes in stationary phase; 100S ribosomes are translationally inactive and sometimes present during exponential growth.</text>
</comment>
<dbReference type="CDD" id="cd00552">
    <property type="entry name" value="RaiA"/>
    <property type="match status" value="1"/>
</dbReference>
<organism evidence="5">
    <name type="scientific">uncultured Chloroflexia bacterium</name>
    <dbReference type="NCBI Taxonomy" id="1672391"/>
    <lineage>
        <taxon>Bacteria</taxon>
        <taxon>Bacillati</taxon>
        <taxon>Chloroflexota</taxon>
        <taxon>Chloroflexia</taxon>
        <taxon>environmental samples</taxon>
    </lineage>
</organism>
<dbReference type="Gene3D" id="3.30.505.50">
    <property type="entry name" value="Sigma 54 modulation/S30EA ribosomal protein, C-terminal domain"/>
    <property type="match status" value="1"/>
</dbReference>
<dbReference type="GO" id="GO:0043024">
    <property type="term" value="F:ribosomal small subunit binding"/>
    <property type="evidence" value="ECO:0007669"/>
    <property type="project" value="TreeGrafter"/>
</dbReference>
<evidence type="ECO:0000256" key="3">
    <source>
        <dbReference type="HAMAP-Rule" id="MF_00839"/>
    </source>
</evidence>
<dbReference type="PANTHER" id="PTHR33231:SF1">
    <property type="entry name" value="30S RIBOSOMAL PROTEIN"/>
    <property type="match status" value="1"/>
</dbReference>
<dbReference type="HAMAP" id="MF_00839">
    <property type="entry name" value="HPF"/>
    <property type="match status" value="1"/>
</dbReference>
<dbReference type="InterPro" id="IPR003489">
    <property type="entry name" value="RHF/RaiA"/>
</dbReference>